<dbReference type="EMBL" id="POTL01000001">
    <property type="protein sequence ID" value="TLH54062.1"/>
    <property type="molecule type" value="Genomic_DNA"/>
</dbReference>
<dbReference type="AlphaFoldDB" id="A0A8H2PIF0"/>
<reference evidence="2 4" key="2">
    <citation type="journal article" date="2019" name="BMC Evol. Biol.">
        <title>Comparative genomics of Mycobacterium mucogenicum and Mycobacterium neoaurum clade members emphasizing tRNA and non-coding RNA.</title>
        <authorList>
            <person name="Behra P.R.K."/>
            <person name="Pettersson B.M.F."/>
            <person name="Das S."/>
            <person name="Dasgupta S."/>
            <person name="Kirsebom L.A."/>
        </authorList>
    </citation>
    <scope>NUCLEOTIDE SEQUENCE [LARGE SCALE GENOMIC DNA]</scope>
    <source>
        <strain evidence="2 4">DSM 44124</strain>
    </source>
</reference>
<feature type="domain" description="2,4-diaminopentanoate dehydrogenase C-terminal" evidence="1">
    <location>
        <begin position="194"/>
        <end position="340"/>
    </location>
</feature>
<sequence>MKPYRVVQWTTGNVSREAVKGILERPGLELVGVFAYSADKVGRDLGELCGLDRTLGVAATNRIEDIVALQPDCVVYMPLHPEIEHLETLLRAGINVATTAHFMTGRAYGEEARARLEAAAVEGGASMFGSGINPGYMQHLASVATNVCRTASYVRILESFDIGPWAGDANQDELGWGRPAGDPNHAADIKHATIPFGDACEALAELLDVSVDGIRCDVEFTYAGKDLDIPGRDVRAGTVAGVYARWIGSAGGLDVVETAVKWTITADLVPAWDITMDYEIEIRGHPNVTLRAGVLPEFGSMTMDEMVGIGSVITAMPVVNAIPAVVAARPGIVGYSDLPAVGTRLIPASPPAQSAAVPPPSRPHFTRQSTLQELTASPVGRLLNRIVARQAKKTATTDRDVAMFVGMAAYQSIEQLVLMSDGKMSWPVADSIIDLANGQPHRIAGRAVAGVRKRWRASPCRSRWPT</sequence>
<dbReference type="KEGG" id="mmuc:C1S78_018405"/>
<dbReference type="CDD" id="cd24146">
    <property type="entry name" value="nat-AmDH_N_like"/>
    <property type="match status" value="1"/>
</dbReference>
<dbReference type="SUPFAM" id="SSF51735">
    <property type="entry name" value="NAD(P)-binding Rossmann-fold domains"/>
    <property type="match status" value="1"/>
</dbReference>
<dbReference type="InterPro" id="IPR045760">
    <property type="entry name" value="DAP_DH_C"/>
</dbReference>
<proteinExistence type="predicted"/>
<name>A0A8H2PIF0_MYCMU</name>
<reference evidence="2 4" key="3">
    <citation type="journal article" date="2019" name="Sci. Rep.">
        <title>Insight into the biology of Mycobacterium mucogenicum and Mycobacterium neoaurum clade members.</title>
        <authorList>
            <person name="Behra P.R.K."/>
            <person name="Pettersson B.M.F."/>
            <person name="Ramesh M."/>
            <person name="Dasgupta S."/>
            <person name="Kirsebom L.A."/>
        </authorList>
    </citation>
    <scope>NUCLEOTIDE SEQUENCE [LARGE SCALE GENOMIC DNA]</scope>
    <source>
        <strain evidence="2 4">DSM 44124</strain>
    </source>
</reference>
<reference evidence="3" key="1">
    <citation type="submission" date="2018-01" db="EMBL/GenBank/DDBJ databases">
        <title>Comparative genomics of Mycobacterium mucogenicum and Mycobacterium neoaurum clade members emphasizing tRNA and non-coding RNA.</title>
        <authorList>
            <person name="Behra P.R.K."/>
            <person name="Pettersson B.M.F."/>
            <person name="Das S."/>
            <person name="Dasgupta S."/>
            <person name="Kirsebom L.A."/>
        </authorList>
    </citation>
    <scope>NUCLEOTIDE SEQUENCE</scope>
    <source>
        <strain evidence="3">DSM 44124</strain>
    </source>
</reference>
<organism evidence="3">
    <name type="scientific">Mycolicibacterium mucogenicum DSM 44124</name>
    <dbReference type="NCBI Taxonomy" id="1226753"/>
    <lineage>
        <taxon>Bacteria</taxon>
        <taxon>Bacillati</taxon>
        <taxon>Actinomycetota</taxon>
        <taxon>Actinomycetes</taxon>
        <taxon>Mycobacteriales</taxon>
        <taxon>Mycobacteriaceae</taxon>
        <taxon>Mycolicibacterium</taxon>
    </lineage>
</organism>
<dbReference type="RefSeq" id="WP_053855990.1">
    <property type="nucleotide sequence ID" value="NZ_ANBS01000005.1"/>
</dbReference>
<evidence type="ECO:0000259" key="1">
    <source>
        <dbReference type="Pfam" id="PF19328"/>
    </source>
</evidence>
<evidence type="ECO:0000313" key="4">
    <source>
        <dbReference type="Proteomes" id="UP000309231"/>
    </source>
</evidence>
<dbReference type="GeneID" id="76726909"/>
<keyword evidence="4" id="KW-1185">Reference proteome</keyword>
<dbReference type="Gene3D" id="3.40.50.720">
    <property type="entry name" value="NAD(P)-binding Rossmann-like Domain"/>
    <property type="match status" value="1"/>
</dbReference>
<accession>A0A8H2PIF0</accession>
<dbReference type="EMBL" id="CP062008">
    <property type="protein sequence ID" value="QPG67517.1"/>
    <property type="molecule type" value="Genomic_DNA"/>
</dbReference>
<evidence type="ECO:0000313" key="2">
    <source>
        <dbReference type="EMBL" id="QPG67517.1"/>
    </source>
</evidence>
<gene>
    <name evidence="2" type="ORF">C1S78_018405</name>
    <name evidence="3" type="ORF">C1S78_18355</name>
</gene>
<dbReference type="Proteomes" id="UP000309231">
    <property type="component" value="Chromosome"/>
</dbReference>
<evidence type="ECO:0000313" key="3">
    <source>
        <dbReference type="EMBL" id="TLH54062.1"/>
    </source>
</evidence>
<dbReference type="Pfam" id="PF19328">
    <property type="entry name" value="DAP_DH_C"/>
    <property type="match status" value="1"/>
</dbReference>
<protein>
    <submittedName>
        <fullName evidence="3">Dihydrodipicolinate reductase</fullName>
    </submittedName>
</protein>
<dbReference type="InterPro" id="IPR036291">
    <property type="entry name" value="NAD(P)-bd_dom_sf"/>
</dbReference>